<feature type="region of interest" description="Disordered" evidence="1">
    <location>
        <begin position="204"/>
        <end position="327"/>
    </location>
</feature>
<dbReference type="OrthoDB" id="4755622at2759"/>
<feature type="compositionally biased region" description="Acidic residues" evidence="1">
    <location>
        <begin position="274"/>
        <end position="286"/>
    </location>
</feature>
<proteinExistence type="predicted"/>
<evidence type="ECO:0000313" key="2">
    <source>
        <dbReference type="EMBL" id="PYH45085.1"/>
    </source>
</evidence>
<feature type="region of interest" description="Disordered" evidence="1">
    <location>
        <begin position="348"/>
        <end position="431"/>
    </location>
</feature>
<feature type="compositionally biased region" description="Low complexity" evidence="1">
    <location>
        <begin position="348"/>
        <end position="365"/>
    </location>
</feature>
<feature type="compositionally biased region" description="Basic residues" evidence="1">
    <location>
        <begin position="519"/>
        <end position="536"/>
    </location>
</feature>
<accession>A0A318ZCL9</accession>
<sequence length="559" mass="60914">MTEQLLGTSAAPTRLRADPAIPVIVVTDPVGDQRSLNNSDFPPPPPPVYSPSQRVIPFPRSSQDHIAEASRILGGLRARANNPYLSDQTEEPARLPPPRPQFLEVPQPAYPRQQNTQARMYFRHTISPGPQSLPEVTTEFRNQPARNAMCDVCGGRNTTGMSSCTVCTWHCCHECTIRNGLRRYHIAGGEVHIAPTTMEELQRTSFGPIAKAKQRKLEAKARRRQPIRGSRESTATIEASSSNEAAAIGAGQYLGAGAGNDSNEETDGEHAADELPENTDSGESDETIALIPAEQGEDVSAERPHIHGRSLEQHTSTTPARPFRSNLTSIVARRGTVRTFNSRGAVYTETELPPTSSLLEPTSTTATHAFRSNATPTTPRPSTTRTFTRGSGHTETEQNPARQLPTSSPGPNSTTTTAVAPPPVRSETTIDAARRDFVRTFHGAPIYTEEEFANAAQLMTFAGAAAAMHNDLQAGRTPDNEHIWETARAEAAAEIDKYKTEHGLDVPGGLMALGEHEHEHHRHHHHQRPSNHRTGHAVHAETEETTAPLFRTSGNNHLV</sequence>
<feature type="compositionally biased region" description="Low complexity" evidence="1">
    <location>
        <begin position="405"/>
        <end position="419"/>
    </location>
</feature>
<feature type="compositionally biased region" description="Low complexity" evidence="1">
    <location>
        <begin position="233"/>
        <end position="251"/>
    </location>
</feature>
<reference evidence="2 3" key="1">
    <citation type="submission" date="2016-12" db="EMBL/GenBank/DDBJ databases">
        <title>The genomes of Aspergillus section Nigri reveals drivers in fungal speciation.</title>
        <authorList>
            <consortium name="DOE Joint Genome Institute"/>
            <person name="Vesth T.C."/>
            <person name="Nybo J."/>
            <person name="Theobald S."/>
            <person name="Brandl J."/>
            <person name="Frisvad J.C."/>
            <person name="Nielsen K.F."/>
            <person name="Lyhne E.K."/>
            <person name="Kogle M.E."/>
            <person name="Kuo A."/>
            <person name="Riley R."/>
            <person name="Clum A."/>
            <person name="Nolan M."/>
            <person name="Lipzen A."/>
            <person name="Salamov A."/>
            <person name="Henrissat B."/>
            <person name="Wiebenga A."/>
            <person name="De Vries R.P."/>
            <person name="Grigoriev I.V."/>
            <person name="Mortensen U.H."/>
            <person name="Andersen M.R."/>
            <person name="Baker S.E."/>
        </authorList>
    </citation>
    <scope>NUCLEOTIDE SEQUENCE [LARGE SCALE GENOMIC DNA]</scope>
    <source>
        <strain evidence="2 3">JOP 1030-1</strain>
    </source>
</reference>
<organism evidence="2 3">
    <name type="scientific">Aspergillus saccharolyticus JOP 1030-1</name>
    <dbReference type="NCBI Taxonomy" id="1450539"/>
    <lineage>
        <taxon>Eukaryota</taxon>
        <taxon>Fungi</taxon>
        <taxon>Dikarya</taxon>
        <taxon>Ascomycota</taxon>
        <taxon>Pezizomycotina</taxon>
        <taxon>Eurotiomycetes</taxon>
        <taxon>Eurotiomycetidae</taxon>
        <taxon>Eurotiales</taxon>
        <taxon>Aspergillaceae</taxon>
        <taxon>Aspergillus</taxon>
        <taxon>Aspergillus subgen. Circumdati</taxon>
    </lineage>
</organism>
<evidence type="ECO:0000313" key="3">
    <source>
        <dbReference type="Proteomes" id="UP000248349"/>
    </source>
</evidence>
<protein>
    <submittedName>
        <fullName evidence="2">Uncharacterized protein</fullName>
    </submittedName>
</protein>
<dbReference type="EMBL" id="KZ821233">
    <property type="protein sequence ID" value="PYH45085.1"/>
    <property type="molecule type" value="Genomic_DNA"/>
</dbReference>
<gene>
    <name evidence="2" type="ORF">BP01DRAFT_382918</name>
</gene>
<feature type="compositionally biased region" description="Basic and acidic residues" evidence="1">
    <location>
        <begin position="300"/>
        <end position="312"/>
    </location>
</feature>
<name>A0A318ZCL9_9EURO</name>
<feature type="compositionally biased region" description="Low complexity" evidence="1">
    <location>
        <begin position="375"/>
        <end position="389"/>
    </location>
</feature>
<dbReference type="AlphaFoldDB" id="A0A318ZCL9"/>
<dbReference type="Proteomes" id="UP000248349">
    <property type="component" value="Unassembled WGS sequence"/>
</dbReference>
<keyword evidence="3" id="KW-1185">Reference proteome</keyword>
<evidence type="ECO:0000256" key="1">
    <source>
        <dbReference type="SAM" id="MobiDB-lite"/>
    </source>
</evidence>
<dbReference type="GeneID" id="37078624"/>
<feature type="compositionally biased region" description="Polar residues" evidence="1">
    <location>
        <begin position="391"/>
        <end position="401"/>
    </location>
</feature>
<feature type="compositionally biased region" description="Polar residues" evidence="1">
    <location>
        <begin position="313"/>
        <end position="327"/>
    </location>
</feature>
<dbReference type="RefSeq" id="XP_025431067.1">
    <property type="nucleotide sequence ID" value="XM_025577395.1"/>
</dbReference>
<feature type="region of interest" description="Disordered" evidence="1">
    <location>
        <begin position="517"/>
        <end position="559"/>
    </location>
</feature>